<dbReference type="PROSITE" id="PS51257">
    <property type="entry name" value="PROKAR_LIPOPROTEIN"/>
    <property type="match status" value="1"/>
</dbReference>
<dbReference type="KEGG" id="lvn:BWR22_06920"/>
<sequence length="152" mass="17621">MKRISTLLFLISLTISCAQNEQDKIVGKWKIASVNSGDFYLNTKTDSISISKEFKKVFNDSLALDNVIKVAKMTYNNNVMEFNDSGVFNQMIDNELKMYGTYEIKPSIEKINVLLKDKVNWEMEYELVENQLHLTTTLYGKKSEFVLERVKK</sequence>
<proteinExistence type="predicted"/>
<keyword evidence="2" id="KW-1185">Reference proteome</keyword>
<evidence type="ECO:0000313" key="2">
    <source>
        <dbReference type="Proteomes" id="UP000187506"/>
    </source>
</evidence>
<dbReference type="EMBL" id="CP019352">
    <property type="protein sequence ID" value="APY00051.1"/>
    <property type="molecule type" value="Genomic_DNA"/>
</dbReference>
<name>A0AAC9LJR7_9FLAO</name>
<evidence type="ECO:0000313" key="1">
    <source>
        <dbReference type="EMBL" id="APY00051.1"/>
    </source>
</evidence>
<dbReference type="RefSeq" id="WP_076732908.1">
    <property type="nucleotide sequence ID" value="NZ_CP019352.1"/>
</dbReference>
<accession>A0AAC9LJR7</accession>
<evidence type="ECO:0008006" key="3">
    <source>
        <dbReference type="Google" id="ProtNLM"/>
    </source>
</evidence>
<gene>
    <name evidence="1" type="ORF">BWR22_06920</name>
</gene>
<protein>
    <recommendedName>
        <fullName evidence="3">Lipocalin-like protein</fullName>
    </recommendedName>
</protein>
<reference evidence="1 2" key="1">
    <citation type="submission" date="2017-01" db="EMBL/GenBank/DDBJ databases">
        <title>Complete genome of Lacinutrix venerupis DOK2-8 isolated from seawater in Dokdo.</title>
        <authorList>
            <person name="Chi W.-J."/>
            <person name="Kim J.H."/>
        </authorList>
    </citation>
    <scope>NUCLEOTIDE SEQUENCE [LARGE SCALE GENOMIC DNA]</scope>
    <source>
        <strain evidence="1 2">DOK2-8</strain>
    </source>
</reference>
<dbReference type="AlphaFoldDB" id="A0AAC9LJR7"/>
<dbReference type="Proteomes" id="UP000187506">
    <property type="component" value="Chromosome"/>
</dbReference>
<organism evidence="1 2">
    <name type="scientific">Lacinutrix venerupis</name>
    <dbReference type="NCBI Taxonomy" id="1486034"/>
    <lineage>
        <taxon>Bacteria</taxon>
        <taxon>Pseudomonadati</taxon>
        <taxon>Bacteroidota</taxon>
        <taxon>Flavobacteriia</taxon>
        <taxon>Flavobacteriales</taxon>
        <taxon>Flavobacteriaceae</taxon>
        <taxon>Lacinutrix</taxon>
    </lineage>
</organism>